<proteinExistence type="predicted"/>
<accession>A0A7M2Z0V9</accession>
<evidence type="ECO:0000313" key="2">
    <source>
        <dbReference type="EMBL" id="RDI75451.1"/>
    </source>
</evidence>
<feature type="region of interest" description="Disordered" evidence="1">
    <location>
        <begin position="115"/>
        <end position="149"/>
    </location>
</feature>
<reference evidence="2 3" key="1">
    <citation type="submission" date="2018-07" db="EMBL/GenBank/DDBJ databases">
        <title>High-quality-draft genome sequence of Gaiella occulta.</title>
        <authorList>
            <person name="Severino R."/>
            <person name="Froufe H.J.C."/>
            <person name="Rainey F.A."/>
            <person name="Barroso C."/>
            <person name="Albuquerque L."/>
            <person name="Lobo-Da-Cunha A."/>
            <person name="Da Costa M.S."/>
            <person name="Egas C."/>
        </authorList>
    </citation>
    <scope>NUCLEOTIDE SEQUENCE [LARGE SCALE GENOMIC DNA]</scope>
    <source>
        <strain evidence="2 3">F2-233</strain>
    </source>
</reference>
<keyword evidence="3" id="KW-1185">Reference proteome</keyword>
<organism evidence="2 3">
    <name type="scientific">Gaiella occulta</name>
    <dbReference type="NCBI Taxonomy" id="1002870"/>
    <lineage>
        <taxon>Bacteria</taxon>
        <taxon>Bacillati</taxon>
        <taxon>Actinomycetota</taxon>
        <taxon>Thermoleophilia</taxon>
        <taxon>Gaiellales</taxon>
        <taxon>Gaiellaceae</taxon>
        <taxon>Gaiella</taxon>
    </lineage>
</organism>
<feature type="compositionally biased region" description="Low complexity" evidence="1">
    <location>
        <begin position="135"/>
        <end position="149"/>
    </location>
</feature>
<comment type="caution">
    <text evidence="2">The sequence shown here is derived from an EMBL/GenBank/DDBJ whole genome shotgun (WGS) entry which is preliminary data.</text>
</comment>
<name>A0A7M2Z0V9_9ACTN</name>
<sequence length="149" mass="16043">MSTAPGQVELSGQALRLVEHDDPCHPVVALATQRIEELSARRGAADERVAQLQAARPTAPTAQEIEALLDSVPGLRAAMRQAPPDELSELFAAFDLTATYDKDQRALRLAATLSPDLVPPSERPRPPKKAVTIKPRAPAAAQAQRRACR</sequence>
<evidence type="ECO:0000313" key="3">
    <source>
        <dbReference type="Proteomes" id="UP000254134"/>
    </source>
</evidence>
<gene>
    <name evidence="2" type="ORF">Gocc_1249</name>
</gene>
<dbReference type="Proteomes" id="UP000254134">
    <property type="component" value="Unassembled WGS sequence"/>
</dbReference>
<protein>
    <submittedName>
        <fullName evidence="2">Uncharacterized protein</fullName>
    </submittedName>
</protein>
<reference evidence="3" key="2">
    <citation type="journal article" date="2019" name="MicrobiologyOpen">
        <title>High-quality draft genome sequence of Gaiella occulta isolated from a 150 meter deep mineral water borehole and comparison with the genome sequences of other deep-branching lineages of the phylum Actinobacteria.</title>
        <authorList>
            <person name="Severino R."/>
            <person name="Froufe H.J.C."/>
            <person name="Barroso C."/>
            <person name="Albuquerque L."/>
            <person name="Lobo-da-Cunha A."/>
            <person name="da Costa M.S."/>
            <person name="Egas C."/>
        </authorList>
    </citation>
    <scope>NUCLEOTIDE SEQUENCE [LARGE SCALE GENOMIC DNA]</scope>
    <source>
        <strain evidence="3">F2-233</strain>
    </source>
</reference>
<dbReference type="RefSeq" id="WP_147281199.1">
    <property type="nucleotide sequence ID" value="NZ_QQZY01000002.1"/>
</dbReference>
<evidence type="ECO:0000256" key="1">
    <source>
        <dbReference type="SAM" id="MobiDB-lite"/>
    </source>
</evidence>
<dbReference type="EMBL" id="QQZY01000002">
    <property type="protein sequence ID" value="RDI75451.1"/>
    <property type="molecule type" value="Genomic_DNA"/>
</dbReference>
<dbReference type="AlphaFoldDB" id="A0A7M2Z0V9"/>
<dbReference type="OrthoDB" id="3372479at2"/>